<reference evidence="1" key="1">
    <citation type="submission" date="2014-11" db="EMBL/GenBank/DDBJ databases">
        <authorList>
            <person name="Amaro Gonzalez C."/>
        </authorList>
    </citation>
    <scope>NUCLEOTIDE SEQUENCE</scope>
</reference>
<evidence type="ECO:0000313" key="1">
    <source>
        <dbReference type="EMBL" id="JAH88418.1"/>
    </source>
</evidence>
<dbReference type="AlphaFoldDB" id="A0A0E9WG05"/>
<sequence>MYSFLEFYQSDCKAMVMCSENVFFLQSHTLVKWKLHFLSMHFDCFST</sequence>
<name>A0A0E9WG05_ANGAN</name>
<dbReference type="EMBL" id="GBXM01020159">
    <property type="protein sequence ID" value="JAH88418.1"/>
    <property type="molecule type" value="Transcribed_RNA"/>
</dbReference>
<proteinExistence type="predicted"/>
<reference evidence="1" key="2">
    <citation type="journal article" date="2015" name="Fish Shellfish Immunol.">
        <title>Early steps in the European eel (Anguilla anguilla)-Vibrio vulnificus interaction in the gills: Role of the RtxA13 toxin.</title>
        <authorList>
            <person name="Callol A."/>
            <person name="Pajuelo D."/>
            <person name="Ebbesson L."/>
            <person name="Teles M."/>
            <person name="MacKenzie S."/>
            <person name="Amaro C."/>
        </authorList>
    </citation>
    <scope>NUCLEOTIDE SEQUENCE</scope>
</reference>
<organism evidence="1">
    <name type="scientific">Anguilla anguilla</name>
    <name type="common">European freshwater eel</name>
    <name type="synonym">Muraena anguilla</name>
    <dbReference type="NCBI Taxonomy" id="7936"/>
    <lineage>
        <taxon>Eukaryota</taxon>
        <taxon>Metazoa</taxon>
        <taxon>Chordata</taxon>
        <taxon>Craniata</taxon>
        <taxon>Vertebrata</taxon>
        <taxon>Euteleostomi</taxon>
        <taxon>Actinopterygii</taxon>
        <taxon>Neopterygii</taxon>
        <taxon>Teleostei</taxon>
        <taxon>Anguilliformes</taxon>
        <taxon>Anguillidae</taxon>
        <taxon>Anguilla</taxon>
    </lineage>
</organism>
<protein>
    <submittedName>
        <fullName evidence="1">Uncharacterized protein</fullName>
    </submittedName>
</protein>
<accession>A0A0E9WG05</accession>